<dbReference type="Gene3D" id="2.40.160.60">
    <property type="entry name" value="Outer membrane protein transport protein (OMPP1/FadL/TodX)"/>
    <property type="match status" value="1"/>
</dbReference>
<sequence>MKKLYLLLIGVLSMSAINAQNLTDAVRYSDGEIQGSARFRALGGAFGALGGDLSAISINPAGSAVFAQSYATFTLGNTNRKNKTSYFNGKNSSSNSNFSVNQAGGVFVFKQTSNSPWKKISLAVAYENTKNYEDDWMSNGINTRSIDSYFLNNSQGLRLDEISALPGESTNEAYSGIGSAYGYQHQQAFLGYDSFILEPDTYDDENTSYSSNIASGTFNQEYSYAATGYNGKVAFNLGAQYGDDIYLGVNLNSHFLNYERSTFLYERNNNIGSVVSQVGFENNMVATGSGFSFQLGSIFKLSESFRLGLTYNSPTWMSITEETTQYIETVRDDSGSNVLKTIDPNIVNIFEEYKIQTPGKLTGSLAYVFGTKGLISFDYSRKDYSNTKFKPTNDSHFRTQNALIENQLKAASTYKVGAEYKIKQLSLRGGYRFEESPYVNEQTVGDLNGYSVGLGYNFGNLNLDLTFDQFKQDNTYQLYTTGLVDAAAIDAVQSNITLSLGFKL</sequence>
<dbReference type="Pfam" id="PF03349">
    <property type="entry name" value="Toluene_X"/>
    <property type="match status" value="1"/>
</dbReference>
<proteinExistence type="inferred from homology"/>
<gene>
    <name evidence="9" type="ORF">SAMN04487990_1335</name>
</gene>
<comment type="subcellular location">
    <subcellularLocation>
        <location evidence="1">Cell outer membrane</location>
        <topology evidence="1">Multi-pass membrane protein</topology>
    </subcellularLocation>
</comment>
<feature type="signal peptide" evidence="8">
    <location>
        <begin position="1"/>
        <end position="19"/>
    </location>
</feature>
<keyword evidence="10" id="KW-1185">Reference proteome</keyword>
<dbReference type="InterPro" id="IPR005017">
    <property type="entry name" value="OMPP1/FadL/TodX"/>
</dbReference>
<evidence type="ECO:0000256" key="7">
    <source>
        <dbReference type="ARBA" id="ARBA00023237"/>
    </source>
</evidence>
<dbReference type="AlphaFoldDB" id="A0A1H4DHU1"/>
<keyword evidence="6" id="KW-0472">Membrane</keyword>
<dbReference type="GO" id="GO:0009279">
    <property type="term" value="C:cell outer membrane"/>
    <property type="evidence" value="ECO:0007669"/>
    <property type="project" value="UniProtKB-SubCell"/>
</dbReference>
<dbReference type="PANTHER" id="PTHR35093">
    <property type="entry name" value="OUTER MEMBRANE PROTEIN NMB0088-RELATED"/>
    <property type="match status" value="1"/>
</dbReference>
<dbReference type="PANTHER" id="PTHR35093:SF8">
    <property type="entry name" value="OUTER MEMBRANE PROTEIN NMB0088-RELATED"/>
    <property type="match status" value="1"/>
</dbReference>
<dbReference type="STRING" id="283786.SAMN04487990_1335"/>
<evidence type="ECO:0000256" key="3">
    <source>
        <dbReference type="ARBA" id="ARBA00022452"/>
    </source>
</evidence>
<comment type="similarity">
    <text evidence="2">Belongs to the OmpP1/FadL family.</text>
</comment>
<evidence type="ECO:0000256" key="5">
    <source>
        <dbReference type="ARBA" id="ARBA00022729"/>
    </source>
</evidence>
<dbReference type="RefSeq" id="WP_092136757.1">
    <property type="nucleotide sequence ID" value="NZ_FNQK01000033.1"/>
</dbReference>
<evidence type="ECO:0000313" key="10">
    <source>
        <dbReference type="Proteomes" id="UP000198846"/>
    </source>
</evidence>
<reference evidence="9 10" key="1">
    <citation type="submission" date="2016-10" db="EMBL/GenBank/DDBJ databases">
        <authorList>
            <person name="de Groot N.N."/>
        </authorList>
    </citation>
    <scope>NUCLEOTIDE SEQUENCE [LARGE SCALE GENOMIC DNA]</scope>
    <source>
        <strain evidence="9 10">DSM 23842</strain>
    </source>
</reference>
<dbReference type="GO" id="GO:0015483">
    <property type="term" value="F:long-chain fatty acid transporting porin activity"/>
    <property type="evidence" value="ECO:0007669"/>
    <property type="project" value="TreeGrafter"/>
</dbReference>
<evidence type="ECO:0000256" key="1">
    <source>
        <dbReference type="ARBA" id="ARBA00004571"/>
    </source>
</evidence>
<keyword evidence="7" id="KW-0998">Cell outer membrane</keyword>
<organism evidence="9 10">
    <name type="scientific">Bizionia paragorgiae</name>
    <dbReference type="NCBI Taxonomy" id="283786"/>
    <lineage>
        <taxon>Bacteria</taxon>
        <taxon>Pseudomonadati</taxon>
        <taxon>Bacteroidota</taxon>
        <taxon>Flavobacteriia</taxon>
        <taxon>Flavobacteriales</taxon>
        <taxon>Flavobacteriaceae</taxon>
        <taxon>Bizionia</taxon>
    </lineage>
</organism>
<evidence type="ECO:0000256" key="6">
    <source>
        <dbReference type="ARBA" id="ARBA00023136"/>
    </source>
</evidence>
<protein>
    <submittedName>
        <fullName evidence="9">Outer membrane protein transport protein (OMPP1/FadL/TodX)</fullName>
    </submittedName>
</protein>
<dbReference type="EMBL" id="FNQK01000033">
    <property type="protein sequence ID" value="SEA72284.1"/>
    <property type="molecule type" value="Genomic_DNA"/>
</dbReference>
<evidence type="ECO:0000256" key="8">
    <source>
        <dbReference type="SAM" id="SignalP"/>
    </source>
</evidence>
<keyword evidence="5 8" id="KW-0732">Signal</keyword>
<keyword evidence="3" id="KW-1134">Transmembrane beta strand</keyword>
<keyword evidence="4" id="KW-0812">Transmembrane</keyword>
<name>A0A1H4DHU1_BIZPA</name>
<feature type="chain" id="PRO_5011639161" evidence="8">
    <location>
        <begin position="20"/>
        <end position="504"/>
    </location>
</feature>
<evidence type="ECO:0000256" key="2">
    <source>
        <dbReference type="ARBA" id="ARBA00008163"/>
    </source>
</evidence>
<dbReference type="OrthoDB" id="9765571at2"/>
<dbReference type="Proteomes" id="UP000198846">
    <property type="component" value="Unassembled WGS sequence"/>
</dbReference>
<accession>A0A1H4DHU1</accession>
<evidence type="ECO:0000256" key="4">
    <source>
        <dbReference type="ARBA" id="ARBA00022692"/>
    </source>
</evidence>
<evidence type="ECO:0000313" key="9">
    <source>
        <dbReference type="EMBL" id="SEA72284.1"/>
    </source>
</evidence>
<dbReference type="SUPFAM" id="SSF56935">
    <property type="entry name" value="Porins"/>
    <property type="match status" value="1"/>
</dbReference>